<name>A0ABS1VUJ2_9ACTN</name>
<sequence>MTYPFVPPTPASAKRRKWPWIAGGAGVFVLLLCGIGAISAAGGGDGSDPVVPEEPAAAVATSPKKAAPKRATPGIGAPVKDGDFQFTVTGMKCGVAKVGNQYFGEKAQGQFCLVSVQVKNVGDEAQTLIDSVQKAFDAKGTEYSVDSGAAIYANEEQQVFFEDVNPGNTVRGKLVFDVPKGTKLTTLELHDSMFSGGVKVALK</sequence>
<comment type="caution">
    <text evidence="4">The sequence shown here is derived from an EMBL/GenBank/DDBJ whole genome shotgun (WGS) entry which is preliminary data.</text>
</comment>
<dbReference type="EMBL" id="JAENHO010000008">
    <property type="protein sequence ID" value="MBL7258157.1"/>
    <property type="molecule type" value="Genomic_DNA"/>
</dbReference>
<feature type="compositionally biased region" description="Low complexity" evidence="2">
    <location>
        <begin position="47"/>
        <end position="65"/>
    </location>
</feature>
<evidence type="ECO:0000313" key="5">
    <source>
        <dbReference type="Proteomes" id="UP000598996"/>
    </source>
</evidence>
<keyword evidence="1" id="KW-0732">Signal</keyword>
<gene>
    <name evidence="4" type="ORF">JKJ07_28005</name>
</gene>
<dbReference type="Gene3D" id="2.60.40.1240">
    <property type="match status" value="1"/>
</dbReference>
<feature type="domain" description="DUF4352" evidence="3">
    <location>
        <begin position="74"/>
        <end position="197"/>
    </location>
</feature>
<proteinExistence type="predicted"/>
<dbReference type="InterPro" id="IPR029051">
    <property type="entry name" value="DUF4352"/>
</dbReference>
<accession>A0ABS1VUJ2</accession>
<dbReference type="InterPro" id="IPR029050">
    <property type="entry name" value="Immunoprotect_excell_Ig-like"/>
</dbReference>
<evidence type="ECO:0000313" key="4">
    <source>
        <dbReference type="EMBL" id="MBL7258157.1"/>
    </source>
</evidence>
<organism evidence="4 5">
    <name type="scientific">Paractinoplanes lichenicola</name>
    <dbReference type="NCBI Taxonomy" id="2802976"/>
    <lineage>
        <taxon>Bacteria</taxon>
        <taxon>Bacillati</taxon>
        <taxon>Actinomycetota</taxon>
        <taxon>Actinomycetes</taxon>
        <taxon>Micromonosporales</taxon>
        <taxon>Micromonosporaceae</taxon>
        <taxon>Paractinoplanes</taxon>
    </lineage>
</organism>
<keyword evidence="5" id="KW-1185">Reference proteome</keyword>
<dbReference type="Proteomes" id="UP000598996">
    <property type="component" value="Unassembled WGS sequence"/>
</dbReference>
<feature type="region of interest" description="Disordered" evidence="2">
    <location>
        <begin position="44"/>
        <end position="76"/>
    </location>
</feature>
<evidence type="ECO:0000259" key="3">
    <source>
        <dbReference type="Pfam" id="PF11611"/>
    </source>
</evidence>
<reference evidence="4 5" key="1">
    <citation type="submission" date="2021-01" db="EMBL/GenBank/DDBJ databases">
        <title>Actinoplanes sp. nov. LDG1-01 isolated from lichen.</title>
        <authorList>
            <person name="Saeng-In P."/>
            <person name="Phongsopitanun W."/>
            <person name="Kanchanasin P."/>
            <person name="Yuki M."/>
            <person name="Kudo T."/>
            <person name="Ohkuma M."/>
            <person name="Tanasupawat S."/>
        </authorList>
    </citation>
    <scope>NUCLEOTIDE SEQUENCE [LARGE SCALE GENOMIC DNA]</scope>
    <source>
        <strain evidence="4 5">LDG1-01</strain>
    </source>
</reference>
<evidence type="ECO:0000256" key="2">
    <source>
        <dbReference type="SAM" id="MobiDB-lite"/>
    </source>
</evidence>
<dbReference type="Pfam" id="PF11611">
    <property type="entry name" value="DUF4352"/>
    <property type="match status" value="1"/>
</dbReference>
<evidence type="ECO:0000256" key="1">
    <source>
        <dbReference type="ARBA" id="ARBA00022729"/>
    </source>
</evidence>
<protein>
    <submittedName>
        <fullName evidence="4">DUF4352 domain-containing protein</fullName>
    </submittedName>
</protein>